<feature type="compositionally biased region" description="Polar residues" evidence="1">
    <location>
        <begin position="349"/>
        <end position="359"/>
    </location>
</feature>
<dbReference type="Ensembl" id="ENSAMXT00005023633.1">
    <property type="protein sequence ID" value="ENSAMXP00005021382.1"/>
    <property type="gene ID" value="ENSAMXG00005011116.1"/>
</dbReference>
<reference evidence="2 5" key="1">
    <citation type="submission" date="2021-07" db="EMBL/GenBank/DDBJ databases">
        <authorList>
            <person name="Imarazene B."/>
            <person name="Zahm M."/>
            <person name="Klopp C."/>
            <person name="Cabau C."/>
            <person name="Beille S."/>
            <person name="Jouanno E."/>
            <person name="Castinel A."/>
            <person name="Lluch J."/>
            <person name="Gil L."/>
            <person name="Kuchtly C."/>
            <person name="Lopez Roques C."/>
            <person name="Donnadieu C."/>
            <person name="Parrinello H."/>
            <person name="Journot L."/>
            <person name="Du K."/>
            <person name="Schartl M."/>
            <person name="Retaux S."/>
            <person name="Guiguen Y."/>
        </authorList>
    </citation>
    <scope>NUCLEOTIDE SEQUENCE [LARGE SCALE GENOMIC DNA]</scope>
    <source>
        <strain evidence="2">Pach_M1</strain>
        <tissue evidence="2">Testis</tissue>
    </source>
</reference>
<feature type="compositionally biased region" description="Basic and acidic residues" evidence="1">
    <location>
        <begin position="263"/>
        <end position="274"/>
    </location>
</feature>
<dbReference type="PANTHER" id="PTHR14726">
    <property type="entry name" value="JHY PROTEIN HOMOLOG"/>
    <property type="match status" value="1"/>
</dbReference>
<evidence type="ECO:0000256" key="1">
    <source>
        <dbReference type="SAM" id="MobiDB-lite"/>
    </source>
</evidence>
<feature type="region of interest" description="Disordered" evidence="1">
    <location>
        <begin position="64"/>
        <end position="124"/>
    </location>
</feature>
<dbReference type="InterPro" id="IPR027968">
    <property type="entry name" value="JHY"/>
</dbReference>
<feature type="region of interest" description="Disordered" evidence="1">
    <location>
        <begin position="577"/>
        <end position="614"/>
    </location>
</feature>
<feature type="compositionally biased region" description="Basic and acidic residues" evidence="1">
    <location>
        <begin position="230"/>
        <end position="243"/>
    </location>
</feature>
<dbReference type="Proteomes" id="UP000694621">
    <property type="component" value="Unplaced"/>
</dbReference>
<gene>
    <name evidence="2" type="ORF">AMEX_G23657</name>
</gene>
<feature type="region of interest" description="Disordered" evidence="1">
    <location>
        <begin position="185"/>
        <end position="362"/>
    </location>
</feature>
<reference evidence="3" key="2">
    <citation type="submission" date="2025-05" db="UniProtKB">
        <authorList>
            <consortium name="Ensembl"/>
        </authorList>
    </citation>
    <scope>IDENTIFICATION</scope>
</reference>
<feature type="region of interest" description="Disordered" evidence="1">
    <location>
        <begin position="1"/>
        <end position="51"/>
    </location>
</feature>
<organism evidence="3 4">
    <name type="scientific">Astyanax mexicanus</name>
    <name type="common">Blind cave fish</name>
    <name type="synonym">Astyanax fasciatus mexicanus</name>
    <dbReference type="NCBI Taxonomy" id="7994"/>
    <lineage>
        <taxon>Eukaryota</taxon>
        <taxon>Metazoa</taxon>
        <taxon>Chordata</taxon>
        <taxon>Craniata</taxon>
        <taxon>Vertebrata</taxon>
        <taxon>Euteleostomi</taxon>
        <taxon>Actinopterygii</taxon>
        <taxon>Neopterygii</taxon>
        <taxon>Teleostei</taxon>
        <taxon>Ostariophysi</taxon>
        <taxon>Characiformes</taxon>
        <taxon>Characoidei</taxon>
        <taxon>Acestrorhamphidae</taxon>
        <taxon>Acestrorhamphinae</taxon>
        <taxon>Astyanax</taxon>
    </lineage>
</organism>
<feature type="compositionally biased region" description="Polar residues" evidence="1">
    <location>
        <begin position="214"/>
        <end position="229"/>
    </location>
</feature>
<dbReference type="OrthoDB" id="10057281at2759"/>
<feature type="region of interest" description="Disordered" evidence="1">
    <location>
        <begin position="374"/>
        <end position="445"/>
    </location>
</feature>
<accession>A0A8B9JH68</accession>
<feature type="compositionally biased region" description="Polar residues" evidence="1">
    <location>
        <begin position="35"/>
        <end position="44"/>
    </location>
</feature>
<name>A0A8B9JH68_ASTMX</name>
<dbReference type="AlphaFoldDB" id="A0A8B9JH68"/>
<dbReference type="EMBL" id="JAICCE010000020">
    <property type="protein sequence ID" value="KAG9263609.1"/>
    <property type="molecule type" value="Genomic_DNA"/>
</dbReference>
<dbReference type="KEGG" id="amex:103041703"/>
<dbReference type="Proteomes" id="UP000752171">
    <property type="component" value="Unassembled WGS sequence"/>
</dbReference>
<feature type="compositionally biased region" description="Basic and acidic residues" evidence="1">
    <location>
        <begin position="299"/>
        <end position="313"/>
    </location>
</feature>
<sequence>MDNIITKQRHERDTHGAGKSKTANIKIPKNEDSSPRSGNASPTLWDSLESDTESLVQEKAYQRELKQRIVDEDNTPYIETGRENSVNEDRGNVNSYRRTEAQHPPVTGIYGVPGKSTTLPRENLRGDDYDDLRYDPDWRKKLAGAEFLQHVQTSLSLDSSGEPEDMVSTGRHEYIVVKNPASAAMDIVHPSPPSSSFHLHPQQRQFSHEDTMLSVPQSSYTSSESTPRLNSDRLSKTKDRSADHLSTTKILHSSSSQSSQQRDSNKQYDREDQSRASAQGESKDRLNLVLPQRRHSRKVKEPRPREDIVERNKATLGRNTHKQGSYLKAYGQRGKKQDEANELTEPSEDTASIDSQGSPDNALDSELMWIQKTQKLKVHKETKRSDGARHQRRRPRPRIQLNPHVERRVSEVGHQQQTSSENQIHTPSDSERVSNSPGQESLNSAPAVNLNMNLNTPAKLAVPFLGHELQEHVYTLAPPQWRNRTDVYSPTFIHPGYAIHQVSSSPQLPVSVLTPGHVHVGRNHPQVTDRRMSGESILRVHENSSARIAPNWPFSTEKHSLDTPEVVVFDEGDSGHTLRTNSSNGYPVLPPIGRSNGSSEELYSDRTAPDSNAMQRSCSEGYLAQLEKQRQLKARTYKEYTLKDYKSLNQQVKLGGLGPSNTVDETMAEKIRRQKLYSNVIREQNKKISRIPFLSDRNPVGSENKDAIPRKKALEYAKTIAKPKAPQQQRVKLIEKRESEDMFEHSAYLQLGVDVSQIAALEVLRKRHEQEKQAVARFAGLHGGLSAPSVNTH</sequence>
<feature type="compositionally biased region" description="Polar residues" evidence="1">
    <location>
        <begin position="413"/>
        <end position="445"/>
    </location>
</feature>
<proteinExistence type="predicted"/>
<evidence type="ECO:0000313" key="4">
    <source>
        <dbReference type="Proteomes" id="UP000694621"/>
    </source>
</evidence>
<evidence type="ECO:0000313" key="5">
    <source>
        <dbReference type="Proteomes" id="UP000752171"/>
    </source>
</evidence>
<dbReference type="GO" id="GO:0035082">
    <property type="term" value="P:axoneme assembly"/>
    <property type="evidence" value="ECO:0007669"/>
    <property type="project" value="TreeGrafter"/>
</dbReference>
<dbReference type="PANTHER" id="PTHR14726:SF1">
    <property type="entry name" value="JHY PROTEIN HOMOLOG"/>
    <property type="match status" value="1"/>
</dbReference>
<feature type="compositionally biased region" description="Basic and acidic residues" evidence="1">
    <location>
        <begin position="80"/>
        <end position="101"/>
    </location>
</feature>
<evidence type="ECO:0000313" key="3">
    <source>
        <dbReference type="Ensembl" id="ENSAMXP00005021382.1"/>
    </source>
</evidence>
<evidence type="ECO:0000313" key="2">
    <source>
        <dbReference type="EMBL" id="KAG9263609.1"/>
    </source>
</evidence>
<dbReference type="Pfam" id="PF15261">
    <property type="entry name" value="JHY"/>
    <property type="match status" value="1"/>
</dbReference>
<protein>
    <submittedName>
        <fullName evidence="3">Junctional cadherin complex regulator</fullName>
    </submittedName>
</protein>